<proteinExistence type="predicted"/>
<name>A0A8S1SQV1_PAROT</name>
<organism evidence="1 2">
    <name type="scientific">Paramecium octaurelia</name>
    <dbReference type="NCBI Taxonomy" id="43137"/>
    <lineage>
        <taxon>Eukaryota</taxon>
        <taxon>Sar</taxon>
        <taxon>Alveolata</taxon>
        <taxon>Ciliophora</taxon>
        <taxon>Intramacronucleata</taxon>
        <taxon>Oligohymenophorea</taxon>
        <taxon>Peniculida</taxon>
        <taxon>Parameciidae</taxon>
        <taxon>Paramecium</taxon>
    </lineage>
</organism>
<dbReference type="AlphaFoldDB" id="A0A8S1SQV1"/>
<sequence>MSDDASAVIKCEYLLNLALEKYLGIEKDQMKIRQFIQKLSKIKLFKELEKVFQYTYTVKQKVDK</sequence>
<evidence type="ECO:0000313" key="2">
    <source>
        <dbReference type="Proteomes" id="UP000683925"/>
    </source>
</evidence>
<dbReference type="Proteomes" id="UP000683925">
    <property type="component" value="Unassembled WGS sequence"/>
</dbReference>
<keyword evidence="2" id="KW-1185">Reference proteome</keyword>
<comment type="caution">
    <text evidence="1">The sequence shown here is derived from an EMBL/GenBank/DDBJ whole genome shotgun (WGS) entry which is preliminary data.</text>
</comment>
<accession>A0A8S1SQV1</accession>
<reference evidence="1" key="1">
    <citation type="submission" date="2021-01" db="EMBL/GenBank/DDBJ databases">
        <authorList>
            <consortium name="Genoscope - CEA"/>
            <person name="William W."/>
        </authorList>
    </citation>
    <scope>NUCLEOTIDE SEQUENCE</scope>
</reference>
<gene>
    <name evidence="1" type="ORF">POCTA_138.1.T0140166</name>
</gene>
<protein>
    <submittedName>
        <fullName evidence="1">Uncharacterized protein</fullName>
    </submittedName>
</protein>
<evidence type="ECO:0000313" key="1">
    <source>
        <dbReference type="EMBL" id="CAD8142813.1"/>
    </source>
</evidence>
<dbReference type="OrthoDB" id="320113at2759"/>
<dbReference type="EMBL" id="CAJJDP010000014">
    <property type="protein sequence ID" value="CAD8142813.1"/>
    <property type="molecule type" value="Genomic_DNA"/>
</dbReference>